<feature type="transmembrane region" description="Helical" evidence="6">
    <location>
        <begin position="120"/>
        <end position="142"/>
    </location>
</feature>
<reference evidence="8" key="1">
    <citation type="submission" date="2025-08" db="UniProtKB">
        <authorList>
            <consortium name="Ensembl"/>
        </authorList>
    </citation>
    <scope>IDENTIFICATION</scope>
</reference>
<name>A0A8C7N680_ONCKI</name>
<dbReference type="Proteomes" id="UP000694557">
    <property type="component" value="Unassembled WGS sequence"/>
</dbReference>
<feature type="signal peptide" evidence="7">
    <location>
        <begin position="1"/>
        <end position="17"/>
    </location>
</feature>
<keyword evidence="2 6" id="KW-0812">Transmembrane</keyword>
<evidence type="ECO:0000256" key="6">
    <source>
        <dbReference type="SAM" id="Phobius"/>
    </source>
</evidence>
<evidence type="ECO:0000256" key="4">
    <source>
        <dbReference type="ARBA" id="ARBA00023136"/>
    </source>
</evidence>
<dbReference type="Ensembl" id="ENSOKIT00005112662.1">
    <property type="protein sequence ID" value="ENSOKIP00005105088.1"/>
    <property type="gene ID" value="ENSOKIG00005046234.1"/>
</dbReference>
<sequence>TSGIVAVIIVLAQHINAADVCPPDNIRLIPSSSFAVHKLITYSFHHQTETQILLSIGVLVLLCGGIEKTVGTVWFLLMFQLLSINTGVLYTTLGLVLFGASAQNQVEGLVPVSPSLMGMATVYSLMVKAMAWLFLVIVTLLVPHSLPLGWHPLLDMSDARASVLDKKMPFSTLLPRFVSPFNDTSGGDKNAISEWGGGGCLPVPSESCWAQSYYTQGSPVEFSGYYVHNHGYALKHSFGHSQGHGHSHGHSHWQTSASQTSSHWAPVAQHLHSQHSLQSVCQCPPEFHSKHARVCDGSPRGTGVFIDRLIT</sequence>
<evidence type="ECO:0000313" key="8">
    <source>
        <dbReference type="Ensembl" id="ENSOKIP00005105088.1"/>
    </source>
</evidence>
<dbReference type="SUPFAM" id="SSF144091">
    <property type="entry name" value="Rhomboid-like"/>
    <property type="match status" value="1"/>
</dbReference>
<evidence type="ECO:0000256" key="2">
    <source>
        <dbReference type="ARBA" id="ARBA00022692"/>
    </source>
</evidence>
<feature type="region of interest" description="Disordered" evidence="5">
    <location>
        <begin position="239"/>
        <end position="259"/>
    </location>
</feature>
<evidence type="ECO:0000256" key="3">
    <source>
        <dbReference type="ARBA" id="ARBA00022989"/>
    </source>
</evidence>
<dbReference type="Gene3D" id="1.20.1540.10">
    <property type="entry name" value="Rhomboid-like"/>
    <property type="match status" value="1"/>
</dbReference>
<evidence type="ECO:0000313" key="9">
    <source>
        <dbReference type="Proteomes" id="UP000694557"/>
    </source>
</evidence>
<feature type="transmembrane region" description="Helical" evidence="6">
    <location>
        <begin position="50"/>
        <end position="66"/>
    </location>
</feature>
<comment type="subcellular location">
    <subcellularLocation>
        <location evidence="1">Membrane</location>
        <topology evidence="1">Multi-pass membrane protein</topology>
    </subcellularLocation>
</comment>
<feature type="chain" id="PRO_5034206420" evidence="7">
    <location>
        <begin position="18"/>
        <end position="311"/>
    </location>
</feature>
<dbReference type="GeneTree" id="ENSGT00990000211721"/>
<keyword evidence="7" id="KW-0732">Signal</keyword>
<accession>A0A8C7N680</accession>
<proteinExistence type="predicted"/>
<keyword evidence="3 6" id="KW-1133">Transmembrane helix</keyword>
<evidence type="ECO:0000256" key="1">
    <source>
        <dbReference type="ARBA" id="ARBA00004141"/>
    </source>
</evidence>
<evidence type="ECO:0000256" key="7">
    <source>
        <dbReference type="SAM" id="SignalP"/>
    </source>
</evidence>
<organism evidence="8 9">
    <name type="scientific">Oncorhynchus kisutch</name>
    <name type="common">Coho salmon</name>
    <name type="synonym">Salmo kisutch</name>
    <dbReference type="NCBI Taxonomy" id="8019"/>
    <lineage>
        <taxon>Eukaryota</taxon>
        <taxon>Metazoa</taxon>
        <taxon>Chordata</taxon>
        <taxon>Craniata</taxon>
        <taxon>Vertebrata</taxon>
        <taxon>Euteleostomi</taxon>
        <taxon>Actinopterygii</taxon>
        <taxon>Neopterygii</taxon>
        <taxon>Teleostei</taxon>
        <taxon>Protacanthopterygii</taxon>
        <taxon>Salmoniformes</taxon>
        <taxon>Salmonidae</taxon>
        <taxon>Salmoninae</taxon>
        <taxon>Oncorhynchus</taxon>
    </lineage>
</organism>
<keyword evidence="9" id="KW-1185">Reference proteome</keyword>
<protein>
    <submittedName>
        <fullName evidence="8">Uncharacterized protein</fullName>
    </submittedName>
</protein>
<feature type="transmembrane region" description="Helical" evidence="6">
    <location>
        <begin position="73"/>
        <end position="100"/>
    </location>
</feature>
<dbReference type="InterPro" id="IPR035952">
    <property type="entry name" value="Rhomboid-like_sf"/>
</dbReference>
<dbReference type="AlphaFoldDB" id="A0A8C7N680"/>
<dbReference type="GO" id="GO:0016020">
    <property type="term" value="C:membrane"/>
    <property type="evidence" value="ECO:0007669"/>
    <property type="project" value="UniProtKB-SubCell"/>
</dbReference>
<keyword evidence="4 6" id="KW-0472">Membrane</keyword>
<reference evidence="8" key="2">
    <citation type="submission" date="2025-09" db="UniProtKB">
        <authorList>
            <consortium name="Ensembl"/>
        </authorList>
    </citation>
    <scope>IDENTIFICATION</scope>
</reference>
<evidence type="ECO:0000256" key="5">
    <source>
        <dbReference type="SAM" id="MobiDB-lite"/>
    </source>
</evidence>